<dbReference type="Proteomes" id="UP001328107">
    <property type="component" value="Unassembled WGS sequence"/>
</dbReference>
<keyword evidence="3" id="KW-1185">Reference proteome</keyword>
<dbReference type="PANTHER" id="PTHR13618:SF1">
    <property type="entry name" value="PROTEIN ROGDI HOMOLOG"/>
    <property type="match status" value="1"/>
</dbReference>
<comment type="similarity">
    <text evidence="1">Belongs to the rogdi family.</text>
</comment>
<sequence length="316" mass="35628">RIYYSQVFFDFVLNLNGMSDLPSVHVEDAPEGSEKSKKDDVDIYQLLRTPADINQEKEYAWLQQVRTMQVLERVMSSVRAVGRQLFLGNKMDSRFGVEQEEAKTLRLELIDGKHVNDKMKAVVSLLADNVIQFEITFKHSKSPGGFYRGVAQPQVQWKLAQLQEFGNYIGRASFLLAECNDRAKVIFANKKWDKAAGALIHQSLVEARNALVAANLAVQIPRKRGLKELYNFVPTKKFNPPLPGDKAVSVYMSGPRVFCAVYTVPLDKSAKDQTIQSVLIEAIVPGMPQILARLTSSLRTLQEFLNELEALKSRIP</sequence>
<feature type="non-terminal residue" evidence="2">
    <location>
        <position position="1"/>
    </location>
</feature>
<protein>
    <submittedName>
        <fullName evidence="2">Uncharacterized protein</fullName>
    </submittedName>
</protein>
<dbReference type="PANTHER" id="PTHR13618">
    <property type="entry name" value="LEUCINE ZIPPER CONTAINING TRANSCRIPTION FACTOR LZF1"/>
    <property type="match status" value="1"/>
</dbReference>
<gene>
    <name evidence="2" type="ORF">PMAYCL1PPCAC_13001</name>
</gene>
<dbReference type="GO" id="GO:0043291">
    <property type="term" value="C:RAVE complex"/>
    <property type="evidence" value="ECO:0007669"/>
    <property type="project" value="TreeGrafter"/>
</dbReference>
<organism evidence="2 3">
    <name type="scientific">Pristionchus mayeri</name>
    <dbReference type="NCBI Taxonomy" id="1317129"/>
    <lineage>
        <taxon>Eukaryota</taxon>
        <taxon>Metazoa</taxon>
        <taxon>Ecdysozoa</taxon>
        <taxon>Nematoda</taxon>
        <taxon>Chromadorea</taxon>
        <taxon>Rhabditida</taxon>
        <taxon>Rhabditina</taxon>
        <taxon>Diplogasteromorpha</taxon>
        <taxon>Diplogasteroidea</taxon>
        <taxon>Neodiplogasteridae</taxon>
        <taxon>Pristionchus</taxon>
    </lineage>
</organism>
<comment type="caution">
    <text evidence="2">The sequence shown here is derived from an EMBL/GenBank/DDBJ whole genome shotgun (WGS) entry which is preliminary data.</text>
</comment>
<evidence type="ECO:0000313" key="3">
    <source>
        <dbReference type="Proteomes" id="UP001328107"/>
    </source>
</evidence>
<name>A0AAN4ZPP6_9BILA</name>
<proteinExistence type="inferred from homology"/>
<reference evidence="3" key="1">
    <citation type="submission" date="2022-10" db="EMBL/GenBank/DDBJ databases">
        <title>Genome assembly of Pristionchus species.</title>
        <authorList>
            <person name="Yoshida K."/>
            <person name="Sommer R.J."/>
        </authorList>
    </citation>
    <scope>NUCLEOTIDE SEQUENCE [LARGE SCALE GENOMIC DNA]</scope>
    <source>
        <strain evidence="3">RS5460</strain>
    </source>
</reference>
<accession>A0AAN4ZPP6</accession>
<dbReference type="AlphaFoldDB" id="A0AAN4ZPP6"/>
<dbReference type="InterPro" id="IPR028241">
    <property type="entry name" value="RAVE2/Rogdi"/>
</dbReference>
<evidence type="ECO:0000256" key="1">
    <source>
        <dbReference type="ARBA" id="ARBA00005535"/>
    </source>
</evidence>
<evidence type="ECO:0000313" key="2">
    <source>
        <dbReference type="EMBL" id="GMR42806.1"/>
    </source>
</evidence>
<dbReference type="EMBL" id="BTRK01000003">
    <property type="protein sequence ID" value="GMR42806.1"/>
    <property type="molecule type" value="Genomic_DNA"/>
</dbReference>